<organism evidence="8 9">
    <name type="scientific">Skermanella cutis</name>
    <dbReference type="NCBI Taxonomy" id="2775420"/>
    <lineage>
        <taxon>Bacteria</taxon>
        <taxon>Pseudomonadati</taxon>
        <taxon>Pseudomonadota</taxon>
        <taxon>Alphaproteobacteria</taxon>
        <taxon>Rhodospirillales</taxon>
        <taxon>Azospirillaceae</taxon>
        <taxon>Skermanella</taxon>
    </lineage>
</organism>
<keyword evidence="9" id="KW-1185">Reference proteome</keyword>
<feature type="transmembrane region" description="Helical" evidence="7">
    <location>
        <begin position="36"/>
        <end position="60"/>
    </location>
</feature>
<feature type="transmembrane region" description="Helical" evidence="7">
    <location>
        <begin position="162"/>
        <end position="179"/>
    </location>
</feature>
<comment type="similarity">
    <text evidence="2">Belongs to the UPF0073 (Hly-III) family.</text>
</comment>
<evidence type="ECO:0000313" key="8">
    <source>
        <dbReference type="EMBL" id="QQP90111.1"/>
    </source>
</evidence>
<dbReference type="InterPro" id="IPR004254">
    <property type="entry name" value="AdipoR/HlyIII-related"/>
</dbReference>
<feature type="transmembrane region" description="Helical" evidence="7">
    <location>
        <begin position="217"/>
        <end position="234"/>
    </location>
</feature>
<evidence type="ECO:0000256" key="3">
    <source>
        <dbReference type="ARBA" id="ARBA00022475"/>
    </source>
</evidence>
<dbReference type="Proteomes" id="UP000595197">
    <property type="component" value="Chromosome"/>
</dbReference>
<keyword evidence="3" id="KW-1003">Cell membrane</keyword>
<keyword evidence="6 7" id="KW-0472">Membrane</keyword>
<dbReference type="InterPro" id="IPR005744">
    <property type="entry name" value="Hy-lIII"/>
</dbReference>
<dbReference type="EMBL" id="CP067420">
    <property type="protein sequence ID" value="QQP90111.1"/>
    <property type="molecule type" value="Genomic_DNA"/>
</dbReference>
<evidence type="ECO:0000313" key="9">
    <source>
        <dbReference type="Proteomes" id="UP000595197"/>
    </source>
</evidence>
<proteinExistence type="inferred from homology"/>
<dbReference type="NCBIfam" id="TIGR01065">
    <property type="entry name" value="hlyIII"/>
    <property type="match status" value="1"/>
</dbReference>
<gene>
    <name evidence="8" type="ORF">IGS68_02230</name>
</gene>
<keyword evidence="5 7" id="KW-1133">Transmembrane helix</keyword>
<accession>A0ABX7B6X7</accession>
<sequence>MPAHPAESVPADLHAADPLAADPLAMDNEYTLLEEIANAVTHGIGALLSVGALAALVALAVVDDDVWVLVSLTIYGATLVLLYLASTLYHAVRHARAKLVFKTCDHAAIFLLIAGTYTPYCLLVMGGAWGWTLFAVMWSIAAFGVVFKILHVNRYARLSLMLYLGMGWLGVFAIGPIIANMATEGVILLAVGGLAYTAGVAFFLWESMPFNHAVWHLFVLAGSTCHFLSIYYYVAQGAVSA</sequence>
<dbReference type="Pfam" id="PF03006">
    <property type="entry name" value="HlyIII"/>
    <property type="match status" value="1"/>
</dbReference>
<evidence type="ECO:0000256" key="4">
    <source>
        <dbReference type="ARBA" id="ARBA00022692"/>
    </source>
</evidence>
<keyword evidence="4 7" id="KW-0812">Transmembrane</keyword>
<evidence type="ECO:0000256" key="2">
    <source>
        <dbReference type="ARBA" id="ARBA00008488"/>
    </source>
</evidence>
<dbReference type="PANTHER" id="PTHR20855:SF3">
    <property type="entry name" value="LD03007P"/>
    <property type="match status" value="1"/>
</dbReference>
<evidence type="ECO:0000256" key="7">
    <source>
        <dbReference type="SAM" id="Phobius"/>
    </source>
</evidence>
<dbReference type="PANTHER" id="PTHR20855">
    <property type="entry name" value="ADIPOR/PROGESTIN RECEPTOR-RELATED"/>
    <property type="match status" value="1"/>
</dbReference>
<evidence type="ECO:0000256" key="1">
    <source>
        <dbReference type="ARBA" id="ARBA00004651"/>
    </source>
</evidence>
<evidence type="ECO:0000256" key="5">
    <source>
        <dbReference type="ARBA" id="ARBA00022989"/>
    </source>
</evidence>
<name>A0ABX7B6X7_9PROT</name>
<feature type="transmembrane region" description="Helical" evidence="7">
    <location>
        <begin position="107"/>
        <end position="125"/>
    </location>
</feature>
<dbReference type="RefSeq" id="WP_201077012.1">
    <property type="nucleotide sequence ID" value="NZ_CP067420.1"/>
</dbReference>
<feature type="transmembrane region" description="Helical" evidence="7">
    <location>
        <begin position="66"/>
        <end position="86"/>
    </location>
</feature>
<evidence type="ECO:0000256" key="6">
    <source>
        <dbReference type="ARBA" id="ARBA00023136"/>
    </source>
</evidence>
<feature type="transmembrane region" description="Helical" evidence="7">
    <location>
        <begin position="131"/>
        <end position="150"/>
    </location>
</feature>
<protein>
    <submittedName>
        <fullName evidence="8">Hemolysin III family protein</fullName>
    </submittedName>
</protein>
<reference evidence="8" key="1">
    <citation type="submission" date="2021-02" db="EMBL/GenBank/DDBJ databases">
        <title>Skermanella TT6 skin isolate.</title>
        <authorList>
            <person name="Lee K."/>
            <person name="Ganzorig M."/>
        </authorList>
    </citation>
    <scope>NUCLEOTIDE SEQUENCE</scope>
    <source>
        <strain evidence="8">TT6</strain>
    </source>
</reference>
<comment type="subcellular location">
    <subcellularLocation>
        <location evidence="1">Cell membrane</location>
        <topology evidence="1">Multi-pass membrane protein</topology>
    </subcellularLocation>
</comment>
<feature type="transmembrane region" description="Helical" evidence="7">
    <location>
        <begin position="185"/>
        <end position="205"/>
    </location>
</feature>